<dbReference type="Proteomes" id="UP001189429">
    <property type="component" value="Unassembled WGS sequence"/>
</dbReference>
<comment type="caution">
    <text evidence="6">The sequence shown here is derived from an EMBL/GenBank/DDBJ whole genome shotgun (WGS) entry which is preliminary data.</text>
</comment>
<sequence length="314" mass="35027">MPCPAAGAAPRTGDAVPLLRPPWQPSAAPAARGAGRPRLAPRPPVLEEVTLTRVRRKLTAAGIRQGKSWEELFNKCDKNTDGSLDWRELKSMVRDTMKIPNAAVCDNELLMLYQEIDKDASNSIDLTELIGYLQHGPVRPQDQEKKTEQRLKRAQRNLRVAFANISSNEGDIRKLFDVLDRDGSSTLSLYEFHSFVRDELGMSRWDVSTNDLNDFFKALDPNGDGIDINELLTYVRKAGKDRSVSASDCLSSPAPKRRHRKFKTYKQSLADAGPCRSASLPSVGLRGRTTTSSFCVQGRERMARDRLAASLTHF</sequence>
<reference evidence="6" key="1">
    <citation type="submission" date="2023-10" db="EMBL/GenBank/DDBJ databases">
        <authorList>
            <person name="Chen Y."/>
            <person name="Shah S."/>
            <person name="Dougan E. K."/>
            <person name="Thang M."/>
            <person name="Chan C."/>
        </authorList>
    </citation>
    <scope>NUCLEOTIDE SEQUENCE [LARGE SCALE GENOMIC DNA]</scope>
</reference>
<keyword evidence="3" id="KW-0106">Calcium</keyword>
<dbReference type="PROSITE" id="PS00018">
    <property type="entry name" value="EF_HAND_1"/>
    <property type="match status" value="2"/>
</dbReference>
<evidence type="ECO:0000313" key="6">
    <source>
        <dbReference type="EMBL" id="CAK0800624.1"/>
    </source>
</evidence>
<dbReference type="InterPro" id="IPR018247">
    <property type="entry name" value="EF_Hand_1_Ca_BS"/>
</dbReference>
<feature type="domain" description="EF-hand" evidence="5">
    <location>
        <begin position="207"/>
        <end position="241"/>
    </location>
</feature>
<name>A0ABN9Q4I1_9DINO</name>
<dbReference type="SUPFAM" id="SSF47473">
    <property type="entry name" value="EF-hand"/>
    <property type="match status" value="1"/>
</dbReference>
<keyword evidence="7" id="KW-1185">Reference proteome</keyword>
<keyword evidence="1" id="KW-0479">Metal-binding</keyword>
<evidence type="ECO:0000256" key="1">
    <source>
        <dbReference type="ARBA" id="ARBA00022723"/>
    </source>
</evidence>
<dbReference type="PROSITE" id="PS50222">
    <property type="entry name" value="EF_HAND_2"/>
    <property type="match status" value="3"/>
</dbReference>
<dbReference type="PANTHER" id="PTHR34524">
    <property type="entry name" value="CALCYPHOSIN"/>
    <property type="match status" value="1"/>
</dbReference>
<evidence type="ECO:0000256" key="4">
    <source>
        <dbReference type="SAM" id="MobiDB-lite"/>
    </source>
</evidence>
<dbReference type="InterPro" id="IPR011992">
    <property type="entry name" value="EF-hand-dom_pair"/>
</dbReference>
<dbReference type="InterPro" id="IPR051581">
    <property type="entry name" value="Ca-bind"/>
</dbReference>
<evidence type="ECO:0000256" key="3">
    <source>
        <dbReference type="ARBA" id="ARBA00022837"/>
    </source>
</evidence>
<keyword evidence="2" id="KW-0677">Repeat</keyword>
<organism evidence="6 7">
    <name type="scientific">Prorocentrum cordatum</name>
    <dbReference type="NCBI Taxonomy" id="2364126"/>
    <lineage>
        <taxon>Eukaryota</taxon>
        <taxon>Sar</taxon>
        <taxon>Alveolata</taxon>
        <taxon>Dinophyceae</taxon>
        <taxon>Prorocentrales</taxon>
        <taxon>Prorocentraceae</taxon>
        <taxon>Prorocentrum</taxon>
    </lineage>
</organism>
<feature type="region of interest" description="Disordered" evidence="4">
    <location>
        <begin position="1"/>
        <end position="43"/>
    </location>
</feature>
<dbReference type="Pfam" id="PF13499">
    <property type="entry name" value="EF-hand_7"/>
    <property type="match status" value="1"/>
</dbReference>
<dbReference type="CDD" id="cd00051">
    <property type="entry name" value="EFh"/>
    <property type="match status" value="1"/>
</dbReference>
<gene>
    <name evidence="6" type="ORF">PCOR1329_LOCUS8726</name>
</gene>
<dbReference type="SMART" id="SM00054">
    <property type="entry name" value="EFh"/>
    <property type="match status" value="4"/>
</dbReference>
<dbReference type="EMBL" id="CAUYUJ010002403">
    <property type="protein sequence ID" value="CAK0800624.1"/>
    <property type="molecule type" value="Genomic_DNA"/>
</dbReference>
<dbReference type="Gene3D" id="1.10.238.10">
    <property type="entry name" value="EF-hand"/>
    <property type="match status" value="2"/>
</dbReference>
<evidence type="ECO:0000259" key="5">
    <source>
        <dbReference type="PROSITE" id="PS50222"/>
    </source>
</evidence>
<dbReference type="PANTHER" id="PTHR34524:SF6">
    <property type="entry name" value="CALCYPHOSINE LIKE"/>
    <property type="match status" value="1"/>
</dbReference>
<feature type="compositionally biased region" description="Low complexity" evidence="4">
    <location>
        <begin position="25"/>
        <end position="38"/>
    </location>
</feature>
<evidence type="ECO:0000313" key="7">
    <source>
        <dbReference type="Proteomes" id="UP001189429"/>
    </source>
</evidence>
<evidence type="ECO:0000256" key="2">
    <source>
        <dbReference type="ARBA" id="ARBA00022737"/>
    </source>
</evidence>
<dbReference type="InterPro" id="IPR002048">
    <property type="entry name" value="EF_hand_dom"/>
</dbReference>
<accession>A0ABN9Q4I1</accession>
<feature type="domain" description="EF-hand" evidence="5">
    <location>
        <begin position="64"/>
        <end position="99"/>
    </location>
</feature>
<proteinExistence type="predicted"/>
<protein>
    <recommendedName>
        <fullName evidence="5">EF-hand domain-containing protein</fullName>
    </recommendedName>
</protein>
<feature type="domain" description="EF-hand" evidence="5">
    <location>
        <begin position="167"/>
        <end position="202"/>
    </location>
</feature>